<feature type="region of interest" description="Disordered" evidence="1">
    <location>
        <begin position="1"/>
        <end position="68"/>
    </location>
</feature>
<dbReference type="STRING" id="317577.GCA_000419625_01602"/>
<dbReference type="Proteomes" id="UP000259030">
    <property type="component" value="Chromosome"/>
</dbReference>
<evidence type="ECO:0000313" key="3">
    <source>
        <dbReference type="Proteomes" id="UP000259030"/>
    </source>
</evidence>
<feature type="compositionally biased region" description="Basic and acidic residues" evidence="1">
    <location>
        <begin position="41"/>
        <end position="68"/>
    </location>
</feature>
<proteinExistence type="predicted"/>
<protein>
    <submittedName>
        <fullName evidence="2">Uncharacterized protein</fullName>
    </submittedName>
</protein>
<evidence type="ECO:0000313" key="2">
    <source>
        <dbReference type="EMBL" id="ASN81557.1"/>
    </source>
</evidence>
<name>A0A221SY29_9DEIO</name>
<sequence>MTDKNSDAQKAYDPADQAPAEGQSHPIPAEDRGQNPGVDPAAKDDPAEGGRDEVERQAERDAQDPRGV</sequence>
<dbReference type="EMBL" id="CP021081">
    <property type="protein sequence ID" value="ASN81557.1"/>
    <property type="molecule type" value="Genomic_DNA"/>
</dbReference>
<evidence type="ECO:0000256" key="1">
    <source>
        <dbReference type="SAM" id="MobiDB-lite"/>
    </source>
</evidence>
<dbReference type="RefSeq" id="WP_043778582.1">
    <property type="nucleotide sequence ID" value="NZ_CP021081.1"/>
</dbReference>
<organism evidence="2 3">
    <name type="scientific">Deinococcus ficus</name>
    <dbReference type="NCBI Taxonomy" id="317577"/>
    <lineage>
        <taxon>Bacteria</taxon>
        <taxon>Thermotogati</taxon>
        <taxon>Deinococcota</taxon>
        <taxon>Deinococci</taxon>
        <taxon>Deinococcales</taxon>
        <taxon>Deinococcaceae</taxon>
        <taxon>Deinococcus</taxon>
    </lineage>
</organism>
<gene>
    <name evidence="2" type="ORF">DFI_11620</name>
</gene>
<keyword evidence="3" id="KW-1185">Reference proteome</keyword>
<dbReference type="KEGG" id="dfc:DFI_11620"/>
<dbReference type="AlphaFoldDB" id="A0A221SY29"/>
<accession>A0A221SY29</accession>
<reference evidence="2 3" key="1">
    <citation type="submission" date="2017-05" db="EMBL/GenBank/DDBJ databases">
        <title>The complete genome sequence of Deinococcus ficus isolated from the rhizosphere of the Ficus religiosa L. in Taiwan.</title>
        <authorList>
            <person name="Wu K.-M."/>
            <person name="Liao T.-L."/>
            <person name="Liu Y.-M."/>
            <person name="Young C.-C."/>
            <person name="Tsai S.-F."/>
        </authorList>
    </citation>
    <scope>NUCLEOTIDE SEQUENCE [LARGE SCALE GENOMIC DNA]</scope>
    <source>
        <strain evidence="2 3">CC-FR2-10</strain>
    </source>
</reference>